<dbReference type="GO" id="GO:0004575">
    <property type="term" value="F:sucrose alpha-glucosidase activity"/>
    <property type="evidence" value="ECO:0007669"/>
    <property type="project" value="TreeGrafter"/>
</dbReference>
<dbReference type="Gene3D" id="2.60.120.560">
    <property type="entry name" value="Exo-inulinase, domain 1"/>
    <property type="match status" value="1"/>
</dbReference>
<gene>
    <name evidence="8" type="ORF">CONLIGDRAFT_585301</name>
</gene>
<evidence type="ECO:0000259" key="7">
    <source>
        <dbReference type="Pfam" id="PF08244"/>
    </source>
</evidence>
<dbReference type="Proteomes" id="UP000182658">
    <property type="component" value="Unassembled WGS sequence"/>
</dbReference>
<dbReference type="FunFam" id="2.115.10.20:FF:000002">
    <property type="entry name" value="Invertase 2"/>
    <property type="match status" value="1"/>
</dbReference>
<dbReference type="PROSITE" id="PS00609">
    <property type="entry name" value="GLYCOSYL_HYDROL_F32"/>
    <property type="match status" value="1"/>
</dbReference>
<reference evidence="8 9" key="1">
    <citation type="submission" date="2016-10" db="EMBL/GenBank/DDBJ databases">
        <title>Draft genome sequence of Coniochaeta ligniaria NRRL30616, a lignocellulolytic fungus for bioabatement of inhibitors in plant biomass hydrolysates.</title>
        <authorList>
            <consortium name="DOE Joint Genome Institute"/>
            <person name="Jimenez D.J."/>
            <person name="Hector R.E."/>
            <person name="Riley R."/>
            <person name="Sun H."/>
            <person name="Grigoriev I.V."/>
            <person name="Van Elsas J.D."/>
            <person name="Nichols N.N."/>
        </authorList>
    </citation>
    <scope>NUCLEOTIDE SEQUENCE [LARGE SCALE GENOMIC DNA]</scope>
    <source>
        <strain evidence="8 9">NRRL 30616</strain>
    </source>
</reference>
<dbReference type="Pfam" id="PF00251">
    <property type="entry name" value="Glyco_hydro_32N"/>
    <property type="match status" value="1"/>
</dbReference>
<dbReference type="SUPFAM" id="SSF49899">
    <property type="entry name" value="Concanavalin A-like lectins/glucanases"/>
    <property type="match status" value="1"/>
</dbReference>
<feature type="signal peptide" evidence="5">
    <location>
        <begin position="1"/>
        <end position="23"/>
    </location>
</feature>
<dbReference type="InterPro" id="IPR013189">
    <property type="entry name" value="Glyco_hydro_32_C"/>
</dbReference>
<evidence type="ECO:0000256" key="5">
    <source>
        <dbReference type="SAM" id="SignalP"/>
    </source>
</evidence>
<evidence type="ECO:0000313" key="8">
    <source>
        <dbReference type="EMBL" id="OIW23778.1"/>
    </source>
</evidence>
<evidence type="ECO:0000256" key="2">
    <source>
        <dbReference type="ARBA" id="ARBA00022801"/>
    </source>
</evidence>
<dbReference type="SUPFAM" id="SSF75005">
    <property type="entry name" value="Arabinanase/levansucrase/invertase"/>
    <property type="match status" value="1"/>
</dbReference>
<protein>
    <submittedName>
        <fullName evidence="8">Glycoside hydrolase family 32 protein</fullName>
    </submittedName>
</protein>
<dbReference type="AlphaFoldDB" id="A0A1J7J8D4"/>
<dbReference type="InterPro" id="IPR013148">
    <property type="entry name" value="Glyco_hydro_32_N"/>
</dbReference>
<accession>A0A1J7J8D4</accession>
<dbReference type="GO" id="GO:0000324">
    <property type="term" value="C:fungal-type vacuole"/>
    <property type="evidence" value="ECO:0007669"/>
    <property type="project" value="TreeGrafter"/>
</dbReference>
<feature type="chain" id="PRO_5012520894" evidence="5">
    <location>
        <begin position="24"/>
        <end position="578"/>
    </location>
</feature>
<dbReference type="Pfam" id="PF08244">
    <property type="entry name" value="Glyco_hydro_32C"/>
    <property type="match status" value="1"/>
</dbReference>
<keyword evidence="2 4" id="KW-0378">Hydrolase</keyword>
<name>A0A1J7J8D4_9PEZI</name>
<evidence type="ECO:0000256" key="4">
    <source>
        <dbReference type="RuleBase" id="RU362110"/>
    </source>
</evidence>
<proteinExistence type="inferred from homology"/>
<dbReference type="Gene3D" id="2.115.10.20">
    <property type="entry name" value="Glycosyl hydrolase domain, family 43"/>
    <property type="match status" value="1"/>
</dbReference>
<dbReference type="FunCoup" id="A0A1J7J8D4">
    <property type="interactions" value="418"/>
</dbReference>
<dbReference type="OrthoDB" id="202537at2759"/>
<keyword evidence="9" id="KW-1185">Reference proteome</keyword>
<evidence type="ECO:0000313" key="9">
    <source>
        <dbReference type="Proteomes" id="UP000182658"/>
    </source>
</evidence>
<dbReference type="SMART" id="SM00640">
    <property type="entry name" value="Glyco_32"/>
    <property type="match status" value="1"/>
</dbReference>
<dbReference type="EMBL" id="KV875105">
    <property type="protein sequence ID" value="OIW23778.1"/>
    <property type="molecule type" value="Genomic_DNA"/>
</dbReference>
<evidence type="ECO:0000256" key="3">
    <source>
        <dbReference type="ARBA" id="ARBA00023295"/>
    </source>
</evidence>
<feature type="domain" description="Glycosyl hydrolase family 32 C-terminal" evidence="7">
    <location>
        <begin position="448"/>
        <end position="528"/>
    </location>
</feature>
<evidence type="ECO:0000256" key="1">
    <source>
        <dbReference type="ARBA" id="ARBA00009902"/>
    </source>
</evidence>
<dbReference type="STRING" id="1408157.A0A1J7J8D4"/>
<feature type="domain" description="Glycosyl hydrolase family 32 N-terminal" evidence="6">
    <location>
        <begin position="53"/>
        <end position="362"/>
    </location>
</feature>
<dbReference type="InterPro" id="IPR023296">
    <property type="entry name" value="Glyco_hydro_beta-prop_sf"/>
</dbReference>
<dbReference type="InterPro" id="IPR018053">
    <property type="entry name" value="Glyco_hydro_32_AS"/>
</dbReference>
<dbReference type="InParanoid" id="A0A1J7J8D4"/>
<dbReference type="GO" id="GO:0005987">
    <property type="term" value="P:sucrose catabolic process"/>
    <property type="evidence" value="ECO:0007669"/>
    <property type="project" value="TreeGrafter"/>
</dbReference>
<dbReference type="InterPro" id="IPR001362">
    <property type="entry name" value="Glyco_hydro_32"/>
</dbReference>
<comment type="similarity">
    <text evidence="1 4">Belongs to the glycosyl hydrolase 32 family.</text>
</comment>
<dbReference type="InterPro" id="IPR013320">
    <property type="entry name" value="ConA-like_dom_sf"/>
</dbReference>
<keyword evidence="5" id="KW-0732">Signal</keyword>
<dbReference type="CDD" id="cd18622">
    <property type="entry name" value="GH32_Inu-like"/>
    <property type="match status" value="1"/>
</dbReference>
<evidence type="ECO:0000259" key="6">
    <source>
        <dbReference type="Pfam" id="PF00251"/>
    </source>
</evidence>
<sequence>MLAFGGHNLLLGACLAIGGLVAAQSATTYVNPSVPTGTPVPGVYTGALRPQVHFSPPAGFMNDPNGMFVDAAGVWHLYYQYNPTGVAAGNQHWGHATSTDLYHWVNQPIALFPPEEGVYVFSGSAVVDADNTSGFFPNQTNGVVAVFTLARYYDDGSAGPQTQAIAYSLDGGYSFEYYDKNPVIDSTSSQFRDPKVFWHKPSKKWVAVIAFAQEFVVGVYTSPDLKAWTHASNFSHHGLLGAQYECPNLVQVPVRDSVGGSVIDEEAYVMTISVQPGAPLGGSATQYFPGRFNGTHFETFDAATRLTDFGKDNYAAQFFSGLEGKDAVSIGWASNWQYAQTVPTGPAEGWRSAMTLARRSYLTNATRIGWVLVDELVDVTPVLDIVLQQETWDGNGSLAVDYSAVESNAIYIDVNVTGLDASLVSGSSLFSLSFSSPVSGETVRSGFYFGGDQPFFVDRGLVRGFDNVFFTDKFSTADVWNATAGTWRFQGVVDRSIYEVFVDGGVHAGTFLFYPTQPLTLLSLAAADLPKGTKVSVAVWGLESAWARYEDQNGTVAGNVTGSAKRDAYEADFKLPEV</sequence>
<organism evidence="8 9">
    <name type="scientific">Coniochaeta ligniaria NRRL 30616</name>
    <dbReference type="NCBI Taxonomy" id="1408157"/>
    <lineage>
        <taxon>Eukaryota</taxon>
        <taxon>Fungi</taxon>
        <taxon>Dikarya</taxon>
        <taxon>Ascomycota</taxon>
        <taxon>Pezizomycotina</taxon>
        <taxon>Sordariomycetes</taxon>
        <taxon>Sordariomycetidae</taxon>
        <taxon>Coniochaetales</taxon>
        <taxon>Coniochaetaceae</taxon>
        <taxon>Coniochaeta</taxon>
    </lineage>
</organism>
<dbReference type="PANTHER" id="PTHR42800">
    <property type="entry name" value="EXOINULINASE INUD (AFU_ORTHOLOGUE AFUA_5G00480)"/>
    <property type="match status" value="1"/>
</dbReference>
<dbReference type="PANTHER" id="PTHR42800:SF2">
    <property type="entry name" value="INVERTASE-RELATED"/>
    <property type="match status" value="1"/>
</dbReference>
<keyword evidence="3 4" id="KW-0326">Glycosidase</keyword>